<dbReference type="Proteomes" id="UP000317557">
    <property type="component" value="Unassembled WGS sequence"/>
</dbReference>
<protein>
    <recommendedName>
        <fullName evidence="3">Ribbon-helix-helix protein, copG family</fullName>
    </recommendedName>
</protein>
<reference evidence="1 2" key="1">
    <citation type="submission" date="2017-05" db="EMBL/GenBank/DDBJ databases">
        <authorList>
            <person name="Varghese N."/>
            <person name="Submissions S."/>
        </authorList>
    </citation>
    <scope>NUCLEOTIDE SEQUENCE [LARGE SCALE GENOMIC DNA]</scope>
    <source>
        <strain evidence="1 2">DSM 21985</strain>
    </source>
</reference>
<keyword evidence="2" id="KW-1185">Reference proteome</keyword>
<dbReference type="RefSeq" id="WP_142455618.1">
    <property type="nucleotide sequence ID" value="NZ_FXTP01000015.1"/>
</dbReference>
<dbReference type="EMBL" id="FXTP01000015">
    <property type="protein sequence ID" value="SMO91210.1"/>
    <property type="molecule type" value="Genomic_DNA"/>
</dbReference>
<evidence type="ECO:0000313" key="2">
    <source>
        <dbReference type="Proteomes" id="UP000317557"/>
    </source>
</evidence>
<gene>
    <name evidence="1" type="ORF">SAMN06265219_11551</name>
</gene>
<evidence type="ECO:0008006" key="3">
    <source>
        <dbReference type="Google" id="ProtNLM"/>
    </source>
</evidence>
<dbReference type="InterPro" id="IPR013321">
    <property type="entry name" value="Arc_rbn_hlx_hlx"/>
</dbReference>
<dbReference type="AlphaFoldDB" id="A0A521F6T1"/>
<accession>A0A521F6T1</accession>
<evidence type="ECO:0000313" key="1">
    <source>
        <dbReference type="EMBL" id="SMO91210.1"/>
    </source>
</evidence>
<sequence>MKTISFQIDEKTLVETEKILSQKNTSRNKYISEAIRAYNSKQKREDLKQQLKNESKLVKEESLTVLKEFETIED</sequence>
<dbReference type="GO" id="GO:0006355">
    <property type="term" value="P:regulation of DNA-templated transcription"/>
    <property type="evidence" value="ECO:0007669"/>
    <property type="project" value="InterPro"/>
</dbReference>
<name>A0A521F6T1_9BACT</name>
<organism evidence="1 2">
    <name type="scientific">Gracilimonas mengyeensis</name>
    <dbReference type="NCBI Taxonomy" id="1302730"/>
    <lineage>
        <taxon>Bacteria</taxon>
        <taxon>Pseudomonadati</taxon>
        <taxon>Balneolota</taxon>
        <taxon>Balneolia</taxon>
        <taxon>Balneolales</taxon>
        <taxon>Balneolaceae</taxon>
        <taxon>Gracilimonas</taxon>
    </lineage>
</organism>
<proteinExistence type="predicted"/>
<dbReference type="Gene3D" id="1.10.1220.10">
    <property type="entry name" value="Met repressor-like"/>
    <property type="match status" value="1"/>
</dbReference>
<dbReference type="OrthoDB" id="680137at2"/>